<dbReference type="SUPFAM" id="SSF52218">
    <property type="entry name" value="Flavoproteins"/>
    <property type="match status" value="1"/>
</dbReference>
<dbReference type="Gene3D" id="3.30.70.20">
    <property type="match status" value="1"/>
</dbReference>
<dbReference type="Proteomes" id="UP000177905">
    <property type="component" value="Unassembled WGS sequence"/>
</dbReference>
<keyword evidence="2" id="KW-0408">Iron</keyword>
<accession>A0A1F4S2Q1</accession>
<sequence length="258" mass="29425">MKTTIYYFSSTGNSLIVARELAEKLGETVVSSIPKTINQELDLSADRIGIVFPVYIWGMPVIVSKFLKKFKNIKDKYIFAVATYGGFPAGTLLQVEKQLKEQGSKLNAGFGVRMPGNYTPMYGAISEKKQLSMFKNKNSKTEEIVKSINNRIEKIEKNFFLTNLLFSSVIYKLSIKNINNMDKQFWVTDRCNSCGICVKVCPVNNINLIEGKPVWQHKCEHCLGCLQWCPKEAIQFGKSTAKRKRYHHPDIKVQDFMN</sequence>
<evidence type="ECO:0000256" key="1">
    <source>
        <dbReference type="ARBA" id="ARBA00022723"/>
    </source>
</evidence>
<keyword evidence="4" id="KW-0472">Membrane</keyword>
<dbReference type="Pfam" id="PF13187">
    <property type="entry name" value="Fer4_9"/>
    <property type="match status" value="1"/>
</dbReference>
<dbReference type="Gene3D" id="3.40.50.360">
    <property type="match status" value="1"/>
</dbReference>
<dbReference type="PROSITE" id="PS00198">
    <property type="entry name" value="4FE4S_FER_1"/>
    <property type="match status" value="1"/>
</dbReference>
<dbReference type="InterPro" id="IPR029039">
    <property type="entry name" value="Flavoprotein-like_sf"/>
</dbReference>
<dbReference type="AlphaFoldDB" id="A0A1F4S2Q1"/>
<feature type="domain" description="4Fe-4S ferredoxin-type" evidence="5">
    <location>
        <begin position="182"/>
        <end position="211"/>
    </location>
</feature>
<dbReference type="GO" id="GO:0051536">
    <property type="term" value="F:iron-sulfur cluster binding"/>
    <property type="evidence" value="ECO:0007669"/>
    <property type="project" value="UniProtKB-KW"/>
</dbReference>
<evidence type="ECO:0000313" key="7">
    <source>
        <dbReference type="Proteomes" id="UP000177905"/>
    </source>
</evidence>
<feature type="transmembrane region" description="Helical" evidence="4">
    <location>
        <begin position="48"/>
        <end position="67"/>
    </location>
</feature>
<dbReference type="InterPro" id="IPR026816">
    <property type="entry name" value="Flavodoxin_dom"/>
</dbReference>
<dbReference type="InterPro" id="IPR047964">
    <property type="entry name" value="EFR1-like"/>
</dbReference>
<feature type="domain" description="4Fe-4S ferredoxin-type" evidence="5">
    <location>
        <begin position="212"/>
        <end position="239"/>
    </location>
</feature>
<evidence type="ECO:0000259" key="5">
    <source>
        <dbReference type="PROSITE" id="PS51379"/>
    </source>
</evidence>
<evidence type="ECO:0000313" key="6">
    <source>
        <dbReference type="EMBL" id="OGC14013.1"/>
    </source>
</evidence>
<dbReference type="PROSITE" id="PS51379">
    <property type="entry name" value="4FE4S_FER_2"/>
    <property type="match status" value="2"/>
</dbReference>
<evidence type="ECO:0000256" key="3">
    <source>
        <dbReference type="ARBA" id="ARBA00023014"/>
    </source>
</evidence>
<dbReference type="InterPro" id="IPR017900">
    <property type="entry name" value="4Fe4S_Fe_S_CS"/>
</dbReference>
<gene>
    <name evidence="6" type="ORF">A2290_02355</name>
</gene>
<dbReference type="Pfam" id="PF12724">
    <property type="entry name" value="Flavodoxin_5"/>
    <property type="match status" value="1"/>
</dbReference>
<keyword evidence="3" id="KW-0411">Iron-sulfur</keyword>
<dbReference type="GO" id="GO:0046872">
    <property type="term" value="F:metal ion binding"/>
    <property type="evidence" value="ECO:0007669"/>
    <property type="project" value="UniProtKB-KW"/>
</dbReference>
<protein>
    <recommendedName>
        <fullName evidence="5">4Fe-4S ferredoxin-type domain-containing protein</fullName>
    </recommendedName>
</protein>
<dbReference type="EMBL" id="MEUA01000044">
    <property type="protein sequence ID" value="OGC14013.1"/>
    <property type="molecule type" value="Genomic_DNA"/>
</dbReference>
<organism evidence="6 7">
    <name type="scientific">candidate division WOR-1 bacterium RIFOXYB2_FULL_36_35</name>
    <dbReference type="NCBI Taxonomy" id="1802578"/>
    <lineage>
        <taxon>Bacteria</taxon>
        <taxon>Bacillati</taxon>
        <taxon>Saganbacteria</taxon>
    </lineage>
</organism>
<dbReference type="SUPFAM" id="SSF54862">
    <property type="entry name" value="4Fe-4S ferredoxins"/>
    <property type="match status" value="1"/>
</dbReference>
<keyword evidence="4" id="KW-0812">Transmembrane</keyword>
<dbReference type="NCBIfam" id="NF038196">
    <property type="entry name" value="ferrodoxin_EFR1"/>
    <property type="match status" value="1"/>
</dbReference>
<evidence type="ECO:0000256" key="4">
    <source>
        <dbReference type="SAM" id="Phobius"/>
    </source>
</evidence>
<keyword evidence="1" id="KW-0479">Metal-binding</keyword>
<dbReference type="InterPro" id="IPR017896">
    <property type="entry name" value="4Fe4S_Fe-S-bd"/>
</dbReference>
<reference evidence="6 7" key="1">
    <citation type="journal article" date="2016" name="Nat. Commun.">
        <title>Thousands of microbial genomes shed light on interconnected biogeochemical processes in an aquifer system.</title>
        <authorList>
            <person name="Anantharaman K."/>
            <person name="Brown C.T."/>
            <person name="Hug L.A."/>
            <person name="Sharon I."/>
            <person name="Castelle C.J."/>
            <person name="Probst A.J."/>
            <person name="Thomas B.C."/>
            <person name="Singh A."/>
            <person name="Wilkins M.J."/>
            <person name="Karaoz U."/>
            <person name="Brodie E.L."/>
            <person name="Williams K.H."/>
            <person name="Hubbard S.S."/>
            <person name="Banfield J.F."/>
        </authorList>
    </citation>
    <scope>NUCLEOTIDE SEQUENCE [LARGE SCALE GENOMIC DNA]</scope>
</reference>
<comment type="caution">
    <text evidence="6">The sequence shown here is derived from an EMBL/GenBank/DDBJ whole genome shotgun (WGS) entry which is preliminary data.</text>
</comment>
<evidence type="ECO:0000256" key="2">
    <source>
        <dbReference type="ARBA" id="ARBA00023004"/>
    </source>
</evidence>
<name>A0A1F4S2Q1_UNCSA</name>
<proteinExistence type="predicted"/>
<keyword evidence="4" id="KW-1133">Transmembrane helix</keyword>